<evidence type="ECO:0000313" key="4">
    <source>
        <dbReference type="Proteomes" id="UP000629371"/>
    </source>
</evidence>
<gene>
    <name evidence="3" type="ORF">JK360_32275</name>
</gene>
<protein>
    <submittedName>
        <fullName evidence="3">Uncharacterized protein</fullName>
    </submittedName>
</protein>
<feature type="transmembrane region" description="Helical" evidence="2">
    <location>
        <begin position="25"/>
        <end position="47"/>
    </location>
</feature>
<feature type="region of interest" description="Disordered" evidence="1">
    <location>
        <begin position="52"/>
        <end position="142"/>
    </location>
</feature>
<evidence type="ECO:0000313" key="3">
    <source>
        <dbReference type="EMBL" id="MBL1093941.1"/>
    </source>
</evidence>
<keyword evidence="2" id="KW-0812">Transmembrane</keyword>
<sequence length="142" mass="13434">MTAVAFTAGTGLSGALLLPVMQDPAVRWAVAAGAGAALAALAAMWGYGYAGSAGATPGPGGQPTVQASGARAVAIHGSNTGAVTTGDVHVPSGGPRPPGHSTPPSQGTPGAAPTASGERAIAIGGDNDGPLSTGDSRNETPR</sequence>
<keyword evidence="2" id="KW-0472">Membrane</keyword>
<dbReference type="Proteomes" id="UP000629371">
    <property type="component" value="Unassembled WGS sequence"/>
</dbReference>
<evidence type="ECO:0000256" key="2">
    <source>
        <dbReference type="SAM" id="Phobius"/>
    </source>
</evidence>
<reference evidence="3 4" key="1">
    <citation type="submission" date="2021-01" db="EMBL/GenBank/DDBJ databases">
        <title>WGS of actinomycetes isolated from Thailand.</title>
        <authorList>
            <person name="Thawai C."/>
        </authorList>
    </citation>
    <scope>NUCLEOTIDE SEQUENCE [LARGE SCALE GENOMIC DNA]</scope>
    <source>
        <strain evidence="3 4">CH9-7</strain>
    </source>
</reference>
<accession>A0ABS1N212</accession>
<evidence type="ECO:0000256" key="1">
    <source>
        <dbReference type="SAM" id="MobiDB-lite"/>
    </source>
</evidence>
<proteinExistence type="predicted"/>
<comment type="caution">
    <text evidence="3">The sequence shown here is derived from an EMBL/GenBank/DDBJ whole genome shotgun (WGS) entry which is preliminary data.</text>
</comment>
<organism evidence="3 4">
    <name type="scientific">Streptomyces siderophoricus</name>
    <dbReference type="NCBI Taxonomy" id="2802281"/>
    <lineage>
        <taxon>Bacteria</taxon>
        <taxon>Bacillati</taxon>
        <taxon>Actinomycetota</taxon>
        <taxon>Actinomycetes</taxon>
        <taxon>Kitasatosporales</taxon>
        <taxon>Streptomycetaceae</taxon>
        <taxon>Streptomyces</taxon>
    </lineage>
</organism>
<dbReference type="EMBL" id="JAERRI010000024">
    <property type="protein sequence ID" value="MBL1093941.1"/>
    <property type="molecule type" value="Genomic_DNA"/>
</dbReference>
<keyword evidence="2" id="KW-1133">Transmembrane helix</keyword>
<name>A0ABS1N212_9ACTN</name>
<keyword evidence="4" id="KW-1185">Reference proteome</keyword>
<dbReference type="RefSeq" id="WP_201810099.1">
    <property type="nucleotide sequence ID" value="NZ_JAERRI010000024.1"/>
</dbReference>